<sequence length="85" mass="9800">MFNWYVQLPYFPLLFCSPPVHCIGLASIHTTSKVFLYRTISLYRISKACSLRDKTNKVASSSSFRPFATVAAPNYIDHKFFLVKF</sequence>
<protein>
    <submittedName>
        <fullName evidence="1">Putative secreted protein</fullName>
    </submittedName>
</protein>
<proteinExistence type="predicted"/>
<evidence type="ECO:0000313" key="1">
    <source>
        <dbReference type="EMBL" id="NOV50323.1"/>
    </source>
</evidence>
<accession>A0A6M2DW23</accession>
<dbReference type="EMBL" id="GIIL01006597">
    <property type="protein sequence ID" value="NOV50323.1"/>
    <property type="molecule type" value="Transcribed_RNA"/>
</dbReference>
<name>A0A6M2DW23_XENCH</name>
<reference evidence="1" key="1">
    <citation type="submission" date="2020-03" db="EMBL/GenBank/DDBJ databases">
        <title>Transcriptomic Profiling of the Digestive Tract of the Rat Flea, Xenopsylla cheopis, Following Blood Feeding and Infection with Yersinia pestis.</title>
        <authorList>
            <person name="Bland D.M."/>
            <person name="Martens C.A."/>
            <person name="Virtaneva K."/>
            <person name="Kanakabandi K."/>
            <person name="Long D."/>
            <person name="Rosenke R."/>
            <person name="Saturday G.A."/>
            <person name="Hoyt F.H."/>
            <person name="Bruno D.P."/>
            <person name="Ribeiro J.M.C."/>
            <person name="Hinnebusch J."/>
        </authorList>
    </citation>
    <scope>NUCLEOTIDE SEQUENCE</scope>
</reference>
<organism evidence="1">
    <name type="scientific">Xenopsylla cheopis</name>
    <name type="common">Oriental rat flea</name>
    <name type="synonym">Pulex cheopis</name>
    <dbReference type="NCBI Taxonomy" id="163159"/>
    <lineage>
        <taxon>Eukaryota</taxon>
        <taxon>Metazoa</taxon>
        <taxon>Ecdysozoa</taxon>
        <taxon>Arthropoda</taxon>
        <taxon>Hexapoda</taxon>
        <taxon>Insecta</taxon>
        <taxon>Pterygota</taxon>
        <taxon>Neoptera</taxon>
        <taxon>Endopterygota</taxon>
        <taxon>Siphonaptera</taxon>
        <taxon>Pulicidae</taxon>
        <taxon>Xenopsyllinae</taxon>
        <taxon>Xenopsylla</taxon>
    </lineage>
</organism>
<dbReference type="AlphaFoldDB" id="A0A6M2DW23"/>